<comment type="caution">
    <text evidence="8">The sequence shown here is derived from an EMBL/GenBank/DDBJ whole genome shotgun (WGS) entry which is preliminary data.</text>
</comment>
<dbReference type="GO" id="GO:0009279">
    <property type="term" value="C:cell outer membrane"/>
    <property type="evidence" value="ECO:0007669"/>
    <property type="project" value="UniProtKB-SubCell"/>
</dbReference>
<evidence type="ECO:0000256" key="6">
    <source>
        <dbReference type="SAM" id="Phobius"/>
    </source>
</evidence>
<evidence type="ECO:0000256" key="3">
    <source>
        <dbReference type="ARBA" id="ARBA00023237"/>
    </source>
</evidence>
<dbReference type="SUPFAM" id="SSF103088">
    <property type="entry name" value="OmpA-like"/>
    <property type="match status" value="1"/>
</dbReference>
<dbReference type="PROSITE" id="PS51123">
    <property type="entry name" value="OMPA_2"/>
    <property type="match status" value="1"/>
</dbReference>
<dbReference type="RefSeq" id="WP_111634737.1">
    <property type="nucleotide sequence ID" value="NZ_QLLR01000018.1"/>
</dbReference>
<dbReference type="InterPro" id="IPR036737">
    <property type="entry name" value="OmpA-like_sf"/>
</dbReference>
<name>A0A327SGU9_9SPHI</name>
<dbReference type="InterPro" id="IPR009282">
    <property type="entry name" value="DUF937"/>
</dbReference>
<dbReference type="InterPro" id="IPR006664">
    <property type="entry name" value="OMP_bac"/>
</dbReference>
<dbReference type="CDD" id="cd07185">
    <property type="entry name" value="OmpA_C-like"/>
    <property type="match status" value="1"/>
</dbReference>
<comment type="subcellular location">
    <subcellularLocation>
        <location evidence="1">Cell outer membrane</location>
    </subcellularLocation>
</comment>
<dbReference type="Proteomes" id="UP000249754">
    <property type="component" value="Unassembled WGS sequence"/>
</dbReference>
<organism evidence="8 9">
    <name type="scientific">Pedobacter cryoconitis</name>
    <dbReference type="NCBI Taxonomy" id="188932"/>
    <lineage>
        <taxon>Bacteria</taxon>
        <taxon>Pseudomonadati</taxon>
        <taxon>Bacteroidota</taxon>
        <taxon>Sphingobacteriia</taxon>
        <taxon>Sphingobacteriales</taxon>
        <taxon>Sphingobacteriaceae</taxon>
        <taxon>Pedobacter</taxon>
    </lineage>
</organism>
<dbReference type="Pfam" id="PF00691">
    <property type="entry name" value="OmpA"/>
    <property type="match status" value="1"/>
</dbReference>
<evidence type="ECO:0000256" key="5">
    <source>
        <dbReference type="SAM" id="MobiDB-lite"/>
    </source>
</evidence>
<feature type="compositionally biased region" description="Basic and acidic residues" evidence="5">
    <location>
        <begin position="443"/>
        <end position="452"/>
    </location>
</feature>
<dbReference type="Pfam" id="PF06078">
    <property type="entry name" value="DUF937"/>
    <property type="match status" value="1"/>
</dbReference>
<evidence type="ECO:0000313" key="9">
    <source>
        <dbReference type="Proteomes" id="UP000249754"/>
    </source>
</evidence>
<keyword evidence="6" id="KW-0812">Transmembrane</keyword>
<dbReference type="AlphaFoldDB" id="A0A327SGU9"/>
<feature type="domain" description="OmpA-like" evidence="7">
    <location>
        <begin position="336"/>
        <end position="452"/>
    </location>
</feature>
<evidence type="ECO:0000313" key="8">
    <source>
        <dbReference type="EMBL" id="RAJ28316.1"/>
    </source>
</evidence>
<dbReference type="PRINTS" id="PR01021">
    <property type="entry name" value="OMPADOMAIN"/>
</dbReference>
<keyword evidence="6" id="KW-1133">Transmembrane helix</keyword>
<sequence length="452" mass="47077">MNLIELLKSQVSDSLISSLSQKAGVSEDQVKTGFAAGIPAVLGGILKNGAGADPGFLSKILPGLPGTGAVAESDPEDLLNSSEGSLLDKGKSLLGGLFGSDTGAVTGALATSTGLSAEKSSGLMAMIAPLVIGFITKTMAGKGWSFSDLLGKIFESKSEITAALPQGLSDSLGLAGLNLPKVPKVEIPKVEIPKVEVPKVDLPKVPPVNYGAVQDTKSGGGFLKWLIPLLIIIIGAWWILGRSGCNKSTVGSATDSLSNKVDSMSSKMDSAGDAMKAGAAALSSTVAGKVNEAGDFVRDLGAKIDKKLPDGTVISIGENSVESRLIAFIEDKSKPVDKTTWFTFDRLYFETGKSTLKAESQEQLKNMVAILKAYPEVNLKLGGYTDNTGDAAINKKISNERANAAMQELVKLGVDAKRLAAEGYGAEHPIASNDTADGKAQNRRIDIRVTKK</sequence>
<dbReference type="Gene3D" id="3.30.1330.60">
    <property type="entry name" value="OmpA-like domain"/>
    <property type="match status" value="1"/>
</dbReference>
<evidence type="ECO:0000259" key="7">
    <source>
        <dbReference type="PROSITE" id="PS51123"/>
    </source>
</evidence>
<protein>
    <submittedName>
        <fullName evidence="8">Outer membrane protein OmpA-like peptidoglycan-associated protein</fullName>
    </submittedName>
</protein>
<dbReference type="InterPro" id="IPR006665">
    <property type="entry name" value="OmpA-like"/>
</dbReference>
<dbReference type="EMBL" id="QLLR01000018">
    <property type="protein sequence ID" value="RAJ28316.1"/>
    <property type="molecule type" value="Genomic_DNA"/>
</dbReference>
<gene>
    <name evidence="8" type="ORF">LY11_03312</name>
</gene>
<dbReference type="OrthoDB" id="9782229at2"/>
<evidence type="ECO:0000256" key="1">
    <source>
        <dbReference type="ARBA" id="ARBA00004442"/>
    </source>
</evidence>
<dbReference type="PANTHER" id="PTHR30329">
    <property type="entry name" value="STATOR ELEMENT OF FLAGELLAR MOTOR COMPLEX"/>
    <property type="match status" value="1"/>
</dbReference>
<evidence type="ECO:0000256" key="4">
    <source>
        <dbReference type="PROSITE-ProRule" id="PRU00473"/>
    </source>
</evidence>
<keyword evidence="2 4" id="KW-0472">Membrane</keyword>
<keyword evidence="3" id="KW-0998">Cell outer membrane</keyword>
<reference evidence="8 9" key="1">
    <citation type="submission" date="2018-06" db="EMBL/GenBank/DDBJ databases">
        <title>Genomic Encyclopedia of Archaeal and Bacterial Type Strains, Phase II (KMG-II): from individual species to whole genera.</title>
        <authorList>
            <person name="Goeker M."/>
        </authorList>
    </citation>
    <scope>NUCLEOTIDE SEQUENCE [LARGE SCALE GENOMIC DNA]</scope>
    <source>
        <strain evidence="8 9">DSM 14825</strain>
    </source>
</reference>
<dbReference type="PANTHER" id="PTHR30329:SF21">
    <property type="entry name" value="LIPOPROTEIN YIAD-RELATED"/>
    <property type="match status" value="1"/>
</dbReference>
<evidence type="ECO:0000256" key="2">
    <source>
        <dbReference type="ARBA" id="ARBA00023136"/>
    </source>
</evidence>
<feature type="transmembrane region" description="Helical" evidence="6">
    <location>
        <begin position="222"/>
        <end position="240"/>
    </location>
</feature>
<feature type="region of interest" description="Disordered" evidence="5">
    <location>
        <begin position="430"/>
        <end position="452"/>
    </location>
</feature>
<dbReference type="InterPro" id="IPR050330">
    <property type="entry name" value="Bact_OuterMem_StrucFunc"/>
</dbReference>
<proteinExistence type="predicted"/>
<accession>A0A327SGU9</accession>